<keyword evidence="11" id="KW-0496">Mitochondrion</keyword>
<comment type="function">
    <text evidence="8">DNA-dependent RNA polymerase catalyzes the transcription of DNA into RNA using the four ribonucleoside triphosphates as substrates.</text>
</comment>
<geneLocation type="mitochondrion" evidence="11"/>
<evidence type="ECO:0000256" key="4">
    <source>
        <dbReference type="ARBA" id="ARBA00022679"/>
    </source>
</evidence>
<evidence type="ECO:0000256" key="6">
    <source>
        <dbReference type="ARBA" id="ARBA00023163"/>
    </source>
</evidence>
<organism evidence="11">
    <name type="scientific">Silene vulgaris</name>
    <name type="common">Bladder campion</name>
    <name type="synonym">Silene cucubalus</name>
    <dbReference type="NCBI Taxonomy" id="42043"/>
    <lineage>
        <taxon>Eukaryota</taxon>
        <taxon>Viridiplantae</taxon>
        <taxon>Streptophyta</taxon>
        <taxon>Embryophyta</taxon>
        <taxon>Tracheophyta</taxon>
        <taxon>Spermatophyta</taxon>
        <taxon>Magnoliopsida</taxon>
        <taxon>eudicotyledons</taxon>
        <taxon>Gunneridae</taxon>
        <taxon>Pentapetalae</taxon>
        <taxon>Caryophyllales</taxon>
        <taxon>Caryophyllaceae</taxon>
        <taxon>Sileneae</taxon>
        <taxon>Silene</taxon>
        <taxon>Silene subgen. Behenantha</taxon>
        <taxon>Silene sect. Behenantha</taxon>
    </lineage>
</organism>
<dbReference type="EMBL" id="JQ771306">
    <property type="protein sequence ID" value="AFI44306.1"/>
    <property type="molecule type" value="Genomic_DNA"/>
</dbReference>
<evidence type="ECO:0000256" key="5">
    <source>
        <dbReference type="ARBA" id="ARBA00022695"/>
    </source>
</evidence>
<keyword evidence="4 8" id="KW-0808">Transferase</keyword>
<dbReference type="PROSITE" id="PS00900">
    <property type="entry name" value="RNA_POL_PHAGE_1"/>
    <property type="match status" value="1"/>
</dbReference>
<evidence type="ECO:0000256" key="3">
    <source>
        <dbReference type="ARBA" id="ARBA00022478"/>
    </source>
</evidence>
<feature type="compositionally biased region" description="Basic and acidic residues" evidence="9">
    <location>
        <begin position="557"/>
        <end position="582"/>
    </location>
</feature>
<dbReference type="InterPro" id="IPR002092">
    <property type="entry name" value="DNA-dir_Rpol_phage-type"/>
</dbReference>
<keyword evidence="5 8" id="KW-0548">Nucleotidyltransferase</keyword>
<dbReference type="PROSITE" id="PS00489">
    <property type="entry name" value="RNA_POL_PHAGE_2"/>
    <property type="match status" value="1"/>
</dbReference>
<feature type="domain" description="DNA-directed RNA polymerase C-terminal" evidence="10">
    <location>
        <begin position="688"/>
        <end position="951"/>
    </location>
</feature>
<evidence type="ECO:0000256" key="1">
    <source>
        <dbReference type="ARBA" id="ARBA00009493"/>
    </source>
</evidence>
<feature type="region of interest" description="Disordered" evidence="9">
    <location>
        <begin position="557"/>
        <end position="585"/>
    </location>
</feature>
<dbReference type="Gene3D" id="1.10.150.20">
    <property type="entry name" value="5' to 3' exonuclease, C-terminal subdomain"/>
    <property type="match status" value="1"/>
</dbReference>
<sequence length="1053" mass="124167">MNYHRQRKALRKSIATWVFHFSGTSSIPSDEVVVHRIDEFWVTYFNELLTKDNVVIYKDLECPTKEIVDLDSRTIKVPKALYVREYKNRVFKILEDNKGEKDPIKLKELQVEIEYLTMSFNEENMYKECPNIMSMLTKTNKPNAKEFLRGKYKLDDLGRMQIINKDKELEEGEQKKYVNLLDSNDLDILKELGDHTLECLLVHTLSYLFNIENSVSVASLVDRIESSVRQHAKILKSNRLNVTIDPEKDPYNMKKRSYPFGTGLVEFLLDRRLIVITNRYMDEMLTINKDDSIPLTFIKQSSKKGKNFYREKYNYAECTFNTALLPIKLNLPMIYEPSDWTLNENNKGKVMDLSYIYGGYLSNPFGQIFSNHRVISTPNYGNFHIYFDNNIISYDNDGNDNTLTDKEKAKKLCSAINGLQRQAFKINSEHLKNIINNQSLFEKYGLLMPAFLSELKLNVACDILREVYNRDDFKDLHKKYSYTGLVTILSTNMQRAQYEQTIIMLAKAYDGYSIYYPAFLDFRGRVYRSGIFHFHERDFARSLILIENKKNKEDIEEKKNKEDIDMKENLRKDENNDSHSDSDEIENSENFKRYMIATAFHYKKFNKEDEAQSFITEWMNNLNSKIENLYIKDNEDIEKNNKILYNLILQESRDAKRVFQFISNIYFLYNPIIYNKKDKENFMINAFQEIPITQDASASAYQIMAYFLLDEGMAMKTNLIINKLDWIIDIYEMFKEECLEYIHKNENDKHFCQTLSRVFTRKIVKNIFMPIIYGKTVNSTGKDLHILLGNDLLKPECFKLAKLCYAFWHDTYNDMYSFIDLIGLVGRVCASLERPVLFNTKFFDTHQDYKKVESCSVRVFDKINRKNRTVNLSVPSDVRDKRKSRAATFVNFIHQRDAQIAMSVAEIAGSYQIPLYTVHDNFISNTINSKKLPNIYCHVFREMEAPMTIINRFIYNNLIKPSLDLNDSQNKEYMEKLLTHRIDRQDLESILKKDIPMSEMKNKKGWDKIIKNLLDQYDLYCRRVGVLDMSLDNHKNLWNTLRSKINGLYSVHN</sequence>
<evidence type="ECO:0000256" key="9">
    <source>
        <dbReference type="SAM" id="MobiDB-lite"/>
    </source>
</evidence>
<keyword evidence="3 8" id="KW-0240">DNA-directed RNA polymerase</keyword>
<dbReference type="SUPFAM" id="SSF56672">
    <property type="entry name" value="DNA/RNA polymerases"/>
    <property type="match status" value="1"/>
</dbReference>
<protein>
    <recommendedName>
        <fullName evidence="2 8">DNA-directed RNA polymerase</fullName>
        <ecNumber evidence="2 8">2.7.7.6</ecNumber>
    </recommendedName>
</protein>
<reference evidence="11" key="1">
    <citation type="journal article" date="2012" name="New Phytol.">
        <title>Intraspecific variation in mitochondrial genome sequence, structure, and gene content in Silene vulgaris, an angiosperm with pervasive cytoplasmic male sterility.</title>
        <authorList>
            <person name="Sloan D.B."/>
            <person name="Muller K."/>
            <person name="McCauley D.E."/>
            <person name="Taylor D.R."/>
            <person name="Storchova H."/>
        </authorList>
    </citation>
    <scope>NUCLEOTIDE SEQUENCE</scope>
    <source>
        <strain evidence="11">MTV</strain>
    </source>
</reference>
<evidence type="ECO:0000256" key="7">
    <source>
        <dbReference type="ARBA" id="ARBA00048552"/>
    </source>
</evidence>
<name>U5HSS1_SILVU</name>
<dbReference type="GO" id="GO:0003677">
    <property type="term" value="F:DNA binding"/>
    <property type="evidence" value="ECO:0007669"/>
    <property type="project" value="InterPro"/>
</dbReference>
<evidence type="ECO:0000256" key="2">
    <source>
        <dbReference type="ARBA" id="ARBA00012418"/>
    </source>
</evidence>
<keyword evidence="6 8" id="KW-0804">Transcription</keyword>
<gene>
    <name evidence="11" type="primary">rpo1</name>
</gene>
<dbReference type="InterPro" id="IPR043502">
    <property type="entry name" value="DNA/RNA_pol_sf"/>
</dbReference>
<evidence type="ECO:0000256" key="8">
    <source>
        <dbReference type="RuleBase" id="RU003805"/>
    </source>
</evidence>
<dbReference type="PANTHER" id="PTHR10102:SF8">
    <property type="entry name" value="DNA-DIRECTED RNA POLYMERASE-RELATED"/>
    <property type="match status" value="1"/>
</dbReference>
<dbReference type="GO" id="GO:0003899">
    <property type="term" value="F:DNA-directed RNA polymerase activity"/>
    <property type="evidence" value="ECO:0007669"/>
    <property type="project" value="UniProtKB-EC"/>
</dbReference>
<dbReference type="GO" id="GO:0006390">
    <property type="term" value="P:mitochondrial transcription"/>
    <property type="evidence" value="ECO:0007669"/>
    <property type="project" value="TreeGrafter"/>
</dbReference>
<comment type="similarity">
    <text evidence="1 8">Belongs to the phage and mitochondrial RNA polymerase family.</text>
</comment>
<dbReference type="AlphaFoldDB" id="U5HSS1"/>
<accession>U5HSS1</accession>
<dbReference type="GO" id="GO:0034245">
    <property type="term" value="C:mitochondrial DNA-directed RNA polymerase complex"/>
    <property type="evidence" value="ECO:0007669"/>
    <property type="project" value="TreeGrafter"/>
</dbReference>
<dbReference type="Pfam" id="PF00940">
    <property type="entry name" value="RNA_pol"/>
    <property type="match status" value="1"/>
</dbReference>
<evidence type="ECO:0000259" key="10">
    <source>
        <dbReference type="Pfam" id="PF00940"/>
    </source>
</evidence>
<proteinExistence type="inferred from homology"/>
<dbReference type="EC" id="2.7.7.6" evidence="2 8"/>
<comment type="catalytic activity">
    <reaction evidence="7 8">
        <text>RNA(n) + a ribonucleoside 5'-triphosphate = RNA(n+1) + diphosphate</text>
        <dbReference type="Rhea" id="RHEA:21248"/>
        <dbReference type="Rhea" id="RHEA-COMP:14527"/>
        <dbReference type="Rhea" id="RHEA-COMP:17342"/>
        <dbReference type="ChEBI" id="CHEBI:33019"/>
        <dbReference type="ChEBI" id="CHEBI:61557"/>
        <dbReference type="ChEBI" id="CHEBI:140395"/>
        <dbReference type="EC" id="2.7.7.6"/>
    </reaction>
</comment>
<evidence type="ECO:0000313" key="11">
    <source>
        <dbReference type="EMBL" id="AFI44306.1"/>
    </source>
</evidence>
<dbReference type="InterPro" id="IPR046950">
    <property type="entry name" value="DNA-dir_Rpol_C_phage-type"/>
</dbReference>
<dbReference type="PANTHER" id="PTHR10102">
    <property type="entry name" value="DNA-DIRECTED RNA POLYMERASE, MITOCHONDRIAL"/>
    <property type="match status" value="1"/>
</dbReference>